<feature type="transmembrane region" description="Helical" evidence="1">
    <location>
        <begin position="139"/>
        <end position="161"/>
    </location>
</feature>
<protein>
    <submittedName>
        <fullName evidence="2">Uncharacterized protein</fullName>
    </submittedName>
</protein>
<evidence type="ECO:0000256" key="1">
    <source>
        <dbReference type="SAM" id="Phobius"/>
    </source>
</evidence>
<dbReference type="EMBL" id="JASPKY010000628">
    <property type="protein sequence ID" value="KAK9687700.1"/>
    <property type="molecule type" value="Genomic_DNA"/>
</dbReference>
<gene>
    <name evidence="2" type="ORF">QE152_g36059</name>
</gene>
<sequence length="204" mass="23456">MFFRYFIYFSNRNRIKIFLIEINKIGQYLNVTRSNLNKQIPIFAAWGIFRAAATILAASTSSLRQSLIETGFYLSLYLQLIYSEIFLVKTYLNEVKLLFFDINYKLESSTIIEALNLYKIRRNLSGLIADNDQLFNTSIVPTFLTLFIMLVSAVATVISSAKAVVEKRPIDPVLVGWHVTLCCEIAMIIWFILKIRMDVLAEVS</sequence>
<name>A0AAW1IE88_POPJA</name>
<dbReference type="Proteomes" id="UP001458880">
    <property type="component" value="Unassembled WGS sequence"/>
</dbReference>
<keyword evidence="3" id="KW-1185">Reference proteome</keyword>
<accession>A0AAW1IE88</accession>
<reference evidence="2 3" key="1">
    <citation type="journal article" date="2024" name="BMC Genomics">
        <title>De novo assembly and annotation of Popillia japonica's genome with initial clues to its potential as an invasive pest.</title>
        <authorList>
            <person name="Cucini C."/>
            <person name="Boschi S."/>
            <person name="Funari R."/>
            <person name="Cardaioli E."/>
            <person name="Iannotti N."/>
            <person name="Marturano G."/>
            <person name="Paoli F."/>
            <person name="Bruttini M."/>
            <person name="Carapelli A."/>
            <person name="Frati F."/>
            <person name="Nardi F."/>
        </authorList>
    </citation>
    <scope>NUCLEOTIDE SEQUENCE [LARGE SCALE GENOMIC DNA]</scope>
    <source>
        <strain evidence="2">DMR45628</strain>
    </source>
</reference>
<proteinExistence type="predicted"/>
<evidence type="ECO:0000313" key="3">
    <source>
        <dbReference type="Proteomes" id="UP001458880"/>
    </source>
</evidence>
<comment type="caution">
    <text evidence="2">The sequence shown here is derived from an EMBL/GenBank/DDBJ whole genome shotgun (WGS) entry which is preliminary data.</text>
</comment>
<keyword evidence="1" id="KW-0472">Membrane</keyword>
<organism evidence="2 3">
    <name type="scientific">Popillia japonica</name>
    <name type="common">Japanese beetle</name>
    <dbReference type="NCBI Taxonomy" id="7064"/>
    <lineage>
        <taxon>Eukaryota</taxon>
        <taxon>Metazoa</taxon>
        <taxon>Ecdysozoa</taxon>
        <taxon>Arthropoda</taxon>
        <taxon>Hexapoda</taxon>
        <taxon>Insecta</taxon>
        <taxon>Pterygota</taxon>
        <taxon>Neoptera</taxon>
        <taxon>Endopterygota</taxon>
        <taxon>Coleoptera</taxon>
        <taxon>Polyphaga</taxon>
        <taxon>Scarabaeiformia</taxon>
        <taxon>Scarabaeidae</taxon>
        <taxon>Rutelinae</taxon>
        <taxon>Popillia</taxon>
    </lineage>
</organism>
<keyword evidence="1" id="KW-1133">Transmembrane helix</keyword>
<feature type="transmembrane region" description="Helical" evidence="1">
    <location>
        <begin position="173"/>
        <end position="193"/>
    </location>
</feature>
<dbReference type="AlphaFoldDB" id="A0AAW1IE88"/>
<evidence type="ECO:0000313" key="2">
    <source>
        <dbReference type="EMBL" id="KAK9687700.1"/>
    </source>
</evidence>
<keyword evidence="1" id="KW-0812">Transmembrane</keyword>